<dbReference type="InterPro" id="IPR003439">
    <property type="entry name" value="ABC_transporter-like_ATP-bd"/>
</dbReference>
<dbReference type="SUPFAM" id="SSF52540">
    <property type="entry name" value="P-loop containing nucleoside triphosphate hydrolases"/>
    <property type="match status" value="1"/>
</dbReference>
<dbReference type="GO" id="GO:0005886">
    <property type="term" value="C:plasma membrane"/>
    <property type="evidence" value="ECO:0007669"/>
    <property type="project" value="TreeGrafter"/>
</dbReference>
<dbReference type="GO" id="GO:0016887">
    <property type="term" value="F:ATP hydrolysis activity"/>
    <property type="evidence" value="ECO:0007669"/>
    <property type="project" value="InterPro"/>
</dbReference>
<dbReference type="GO" id="GO:1903805">
    <property type="term" value="P:L-valine import across plasma membrane"/>
    <property type="evidence" value="ECO:0007669"/>
    <property type="project" value="TreeGrafter"/>
</dbReference>
<evidence type="ECO:0000259" key="4">
    <source>
        <dbReference type="PROSITE" id="PS50893"/>
    </source>
</evidence>
<dbReference type="Proteomes" id="UP000010998">
    <property type="component" value="Chromosome"/>
</dbReference>
<keyword evidence="1" id="KW-0813">Transport</keyword>
<dbReference type="PROSITE" id="PS50893">
    <property type="entry name" value="ABC_TRANSPORTER_2"/>
    <property type="match status" value="1"/>
</dbReference>
<keyword evidence="3" id="KW-0067">ATP-binding</keyword>
<dbReference type="GO" id="GO:0015808">
    <property type="term" value="P:L-alanine transport"/>
    <property type="evidence" value="ECO:0007669"/>
    <property type="project" value="TreeGrafter"/>
</dbReference>
<organism evidence="5 6">
    <name type="scientific">Mesorhizobium australicum (strain HAMBI 3006 / LMG 24608 / WSM2073)</name>
    <dbReference type="NCBI Taxonomy" id="754035"/>
    <lineage>
        <taxon>Bacteria</taxon>
        <taxon>Pseudomonadati</taxon>
        <taxon>Pseudomonadota</taxon>
        <taxon>Alphaproteobacteria</taxon>
        <taxon>Hyphomicrobiales</taxon>
        <taxon>Phyllobacteriaceae</taxon>
        <taxon>Mesorhizobium</taxon>
    </lineage>
</organism>
<dbReference type="GO" id="GO:0015188">
    <property type="term" value="F:L-isoleucine transmembrane transporter activity"/>
    <property type="evidence" value="ECO:0007669"/>
    <property type="project" value="TreeGrafter"/>
</dbReference>
<evidence type="ECO:0000313" key="5">
    <source>
        <dbReference type="EMBL" id="AGB44837.1"/>
    </source>
</evidence>
<proteinExistence type="predicted"/>
<keyword evidence="6" id="KW-1185">Reference proteome</keyword>
<evidence type="ECO:0000256" key="3">
    <source>
        <dbReference type="ARBA" id="ARBA00022840"/>
    </source>
</evidence>
<dbReference type="EMBL" id="CP003358">
    <property type="protein sequence ID" value="AGB44837.1"/>
    <property type="molecule type" value="Genomic_DNA"/>
</dbReference>
<sequence length="246" mass="25996">MALLELDDVSKAFGSLKAVDGVSFKVEAGEIFGIAGPNGSGKSTLFNIITGIPFGPDRGHIRFDGTAINGKSGHAIARLGLARTFQRETSFDGLTVFENALIGASYGRKEKGAAAAAREAAAEALEFVGLGSVSFGRLAGELSVFERKCLMLATAIAMQPRMLLLDEPASSLTKPEIETSIGLIRRTAERGITILLIEHVLTFLMSLSQHLLVLNNGRVLAAGEPASVIADQRVIEAYLGTRRAVA</sequence>
<dbReference type="GO" id="GO:0015192">
    <property type="term" value="F:L-phenylalanine transmembrane transporter activity"/>
    <property type="evidence" value="ECO:0007669"/>
    <property type="project" value="TreeGrafter"/>
</dbReference>
<dbReference type="Gene3D" id="3.40.50.300">
    <property type="entry name" value="P-loop containing nucleotide triphosphate hydrolases"/>
    <property type="match status" value="1"/>
</dbReference>
<dbReference type="OrthoDB" id="9779872at2"/>
<dbReference type="InterPro" id="IPR032823">
    <property type="entry name" value="BCA_ABC_TP_C"/>
</dbReference>
<feature type="domain" description="ABC transporter" evidence="4">
    <location>
        <begin position="4"/>
        <end position="241"/>
    </location>
</feature>
<evidence type="ECO:0000313" key="6">
    <source>
        <dbReference type="Proteomes" id="UP000010998"/>
    </source>
</evidence>
<dbReference type="InterPro" id="IPR027417">
    <property type="entry name" value="P-loop_NTPase"/>
</dbReference>
<dbReference type="Pfam" id="PF12399">
    <property type="entry name" value="BCA_ABC_TP_C"/>
    <property type="match status" value="1"/>
</dbReference>
<dbReference type="Pfam" id="PF00005">
    <property type="entry name" value="ABC_tran"/>
    <property type="match status" value="1"/>
</dbReference>
<dbReference type="STRING" id="754035.Mesau_02410"/>
<evidence type="ECO:0000256" key="2">
    <source>
        <dbReference type="ARBA" id="ARBA00022741"/>
    </source>
</evidence>
<dbReference type="InterPro" id="IPR003593">
    <property type="entry name" value="AAA+_ATPase"/>
</dbReference>
<dbReference type="AlphaFoldDB" id="L0KHP8"/>
<dbReference type="GeneID" id="90989878"/>
<dbReference type="GO" id="GO:0005304">
    <property type="term" value="F:L-valine transmembrane transporter activity"/>
    <property type="evidence" value="ECO:0007669"/>
    <property type="project" value="TreeGrafter"/>
</dbReference>
<accession>L0KHP8</accession>
<dbReference type="PANTHER" id="PTHR45772:SF7">
    <property type="entry name" value="AMINO ACID ABC TRANSPORTER ATP-BINDING PROTEIN"/>
    <property type="match status" value="1"/>
</dbReference>
<keyword evidence="2" id="KW-0547">Nucleotide-binding</keyword>
<dbReference type="GO" id="GO:0042941">
    <property type="term" value="P:D-alanine transmembrane transport"/>
    <property type="evidence" value="ECO:0007669"/>
    <property type="project" value="TreeGrafter"/>
</dbReference>
<dbReference type="RefSeq" id="WP_015316277.1">
    <property type="nucleotide sequence ID" value="NC_019973.1"/>
</dbReference>
<name>L0KHP8_MESAW</name>
<dbReference type="SMART" id="SM00382">
    <property type="entry name" value="AAA"/>
    <property type="match status" value="1"/>
</dbReference>
<dbReference type="GO" id="GO:1903806">
    <property type="term" value="P:L-isoleucine import across plasma membrane"/>
    <property type="evidence" value="ECO:0007669"/>
    <property type="project" value="TreeGrafter"/>
</dbReference>
<gene>
    <name evidence="5" type="ordered locus">Mesau_02410</name>
</gene>
<evidence type="ECO:0000256" key="1">
    <source>
        <dbReference type="ARBA" id="ARBA00022448"/>
    </source>
</evidence>
<dbReference type="GO" id="GO:0005524">
    <property type="term" value="F:ATP binding"/>
    <property type="evidence" value="ECO:0007669"/>
    <property type="project" value="UniProtKB-KW"/>
</dbReference>
<dbReference type="PANTHER" id="PTHR45772">
    <property type="entry name" value="CONSERVED COMPONENT OF ABC TRANSPORTER FOR NATURAL AMINO ACIDS-RELATED"/>
    <property type="match status" value="1"/>
</dbReference>
<protein>
    <submittedName>
        <fullName evidence="5">ABC-type branched-chain amino acid transport systems, ATPase component</fullName>
    </submittedName>
</protein>
<dbReference type="KEGG" id="mam:Mesau_02410"/>
<dbReference type="HOGENOM" id="CLU_000604_1_2_5"/>
<reference evidence="6" key="1">
    <citation type="submission" date="2012-02" db="EMBL/GenBank/DDBJ databases">
        <title>Complete sequence of Mesorhizobium australicum WSM2073.</title>
        <authorList>
            <person name="Lucas S."/>
            <person name="Han J."/>
            <person name="Lapidus A."/>
            <person name="Cheng J.-F."/>
            <person name="Goodwin L."/>
            <person name="Pitluck S."/>
            <person name="Peters L."/>
            <person name="Gu W."/>
            <person name="Detter J.C."/>
            <person name="Han C."/>
            <person name="Tapia R."/>
            <person name="Land M."/>
            <person name="Hauser L."/>
            <person name="Kyrpides N."/>
            <person name="Ivanova N."/>
            <person name="Pagani I."/>
            <person name="Reeve W.G."/>
            <person name="Howieson J.G."/>
            <person name="Tiwari R.P."/>
            <person name="O'Hara G.W."/>
            <person name="Atkins C.A."/>
            <person name="Ronson C.W."/>
            <person name="Nandasena K.G."/>
            <person name="Woyke T."/>
        </authorList>
    </citation>
    <scope>NUCLEOTIDE SEQUENCE [LARGE SCALE GENOMIC DNA]</scope>
    <source>
        <strain evidence="6">LMG 24608 / HAMBI 3006 / WSM2073</strain>
    </source>
</reference>
<dbReference type="InterPro" id="IPR051120">
    <property type="entry name" value="ABC_AA/LPS_Transport"/>
</dbReference>
<dbReference type="eggNOG" id="COG0411">
    <property type="taxonomic scope" value="Bacteria"/>
</dbReference>